<feature type="compositionally biased region" description="Gly residues" evidence="6">
    <location>
        <begin position="560"/>
        <end position="576"/>
    </location>
</feature>
<dbReference type="Pfam" id="PF23330">
    <property type="entry name" value="zf-C2H2_14"/>
    <property type="match status" value="1"/>
</dbReference>
<dbReference type="InterPro" id="IPR036236">
    <property type="entry name" value="Znf_C2H2_sf"/>
</dbReference>
<dbReference type="AlphaFoldDB" id="A0A9D3RP45"/>
<proteinExistence type="predicted"/>
<feature type="compositionally biased region" description="Basic and acidic residues" evidence="6">
    <location>
        <begin position="470"/>
        <end position="483"/>
    </location>
</feature>
<dbReference type="InterPro" id="IPR022755">
    <property type="entry name" value="Znf_C2H2_jaz"/>
</dbReference>
<feature type="region of interest" description="Disordered" evidence="6">
    <location>
        <begin position="319"/>
        <end position="341"/>
    </location>
</feature>
<gene>
    <name evidence="8" type="ORF">ANANG_G00264220</name>
</gene>
<keyword evidence="2" id="KW-0479">Metal-binding</keyword>
<evidence type="ECO:0000256" key="6">
    <source>
        <dbReference type="SAM" id="MobiDB-lite"/>
    </source>
</evidence>
<keyword evidence="9" id="KW-1185">Reference proteome</keyword>
<comment type="subcellular location">
    <subcellularLocation>
        <location evidence="1">Nucleus</location>
    </subcellularLocation>
</comment>
<dbReference type="Gene3D" id="3.30.160.60">
    <property type="entry name" value="Classic Zinc Finger"/>
    <property type="match status" value="2"/>
</dbReference>
<feature type="compositionally biased region" description="Basic and acidic residues" evidence="6">
    <location>
        <begin position="60"/>
        <end position="70"/>
    </location>
</feature>
<protein>
    <recommendedName>
        <fullName evidence="7">Matrin-type domain-containing protein</fullName>
    </recommendedName>
</protein>
<feature type="compositionally biased region" description="Basic and acidic residues" evidence="6">
    <location>
        <begin position="89"/>
        <end position="98"/>
    </location>
</feature>
<feature type="region of interest" description="Disordered" evidence="6">
    <location>
        <begin position="652"/>
        <end position="671"/>
    </location>
</feature>
<dbReference type="PROSITE" id="PS50171">
    <property type="entry name" value="ZF_MATRIN"/>
    <property type="match status" value="1"/>
</dbReference>
<evidence type="ECO:0000256" key="2">
    <source>
        <dbReference type="ARBA" id="ARBA00022723"/>
    </source>
</evidence>
<dbReference type="Proteomes" id="UP001044222">
    <property type="component" value="Chromosome 15"/>
</dbReference>
<dbReference type="SMART" id="SM00355">
    <property type="entry name" value="ZnF_C2H2"/>
    <property type="match status" value="2"/>
</dbReference>
<feature type="domain" description="Matrin-type" evidence="7">
    <location>
        <begin position="419"/>
        <end position="450"/>
    </location>
</feature>
<feature type="region of interest" description="Disordered" evidence="6">
    <location>
        <begin position="453"/>
        <end position="546"/>
    </location>
</feature>
<feature type="compositionally biased region" description="Basic residues" evidence="6">
    <location>
        <begin position="530"/>
        <end position="540"/>
    </location>
</feature>
<feature type="region of interest" description="Disordered" evidence="6">
    <location>
        <begin position="162"/>
        <end position="185"/>
    </location>
</feature>
<dbReference type="InterPro" id="IPR026811">
    <property type="entry name" value="CIZ1"/>
</dbReference>
<dbReference type="Pfam" id="PF12874">
    <property type="entry name" value="zf-met"/>
    <property type="match status" value="1"/>
</dbReference>
<organism evidence="8 9">
    <name type="scientific">Anguilla anguilla</name>
    <name type="common">European freshwater eel</name>
    <name type="synonym">Muraena anguilla</name>
    <dbReference type="NCBI Taxonomy" id="7936"/>
    <lineage>
        <taxon>Eukaryota</taxon>
        <taxon>Metazoa</taxon>
        <taxon>Chordata</taxon>
        <taxon>Craniata</taxon>
        <taxon>Vertebrata</taxon>
        <taxon>Euteleostomi</taxon>
        <taxon>Actinopterygii</taxon>
        <taxon>Neopterygii</taxon>
        <taxon>Teleostei</taxon>
        <taxon>Anguilliformes</taxon>
        <taxon>Anguillidae</taxon>
        <taxon>Anguilla</taxon>
    </lineage>
</organism>
<dbReference type="InterPro" id="IPR003604">
    <property type="entry name" value="Matrin/U1-like-C_Znf_C2H2"/>
</dbReference>
<feature type="region of interest" description="Disordered" evidence="6">
    <location>
        <begin position="359"/>
        <end position="385"/>
    </location>
</feature>
<feature type="region of interest" description="Disordered" evidence="6">
    <location>
        <begin position="23"/>
        <end position="109"/>
    </location>
</feature>
<evidence type="ECO:0000256" key="1">
    <source>
        <dbReference type="ARBA" id="ARBA00004123"/>
    </source>
</evidence>
<feature type="region of interest" description="Disordered" evidence="6">
    <location>
        <begin position="558"/>
        <end position="644"/>
    </location>
</feature>
<dbReference type="InterPro" id="IPR013087">
    <property type="entry name" value="Znf_C2H2_type"/>
</dbReference>
<dbReference type="PANTHER" id="PTHR15491:SF9">
    <property type="entry name" value="CIP1-INTERACTING ZINC FINGER PROTEIN"/>
    <property type="match status" value="1"/>
</dbReference>
<reference evidence="8" key="1">
    <citation type="submission" date="2021-01" db="EMBL/GenBank/DDBJ databases">
        <title>A chromosome-scale assembly of European eel, Anguilla anguilla.</title>
        <authorList>
            <person name="Henkel C."/>
            <person name="Jong-Raadsen S.A."/>
            <person name="Dufour S."/>
            <person name="Weltzien F.-A."/>
            <person name="Palstra A.P."/>
            <person name="Pelster B."/>
            <person name="Spaink H.P."/>
            <person name="Van Den Thillart G.E."/>
            <person name="Jansen H."/>
            <person name="Zahm M."/>
            <person name="Klopp C."/>
            <person name="Cedric C."/>
            <person name="Louis A."/>
            <person name="Berthelot C."/>
            <person name="Parey E."/>
            <person name="Roest Crollius H."/>
            <person name="Montfort J."/>
            <person name="Robinson-Rechavi M."/>
            <person name="Bucao C."/>
            <person name="Bouchez O."/>
            <person name="Gislard M."/>
            <person name="Lluch J."/>
            <person name="Milhes M."/>
            <person name="Lampietro C."/>
            <person name="Lopez Roques C."/>
            <person name="Donnadieu C."/>
            <person name="Braasch I."/>
            <person name="Desvignes T."/>
            <person name="Postlethwait J."/>
            <person name="Bobe J."/>
            <person name="Guiguen Y."/>
            <person name="Dirks R."/>
        </authorList>
    </citation>
    <scope>NUCLEOTIDE SEQUENCE</scope>
    <source>
        <strain evidence="8">Tag_6206</strain>
        <tissue evidence="8">Liver</tissue>
    </source>
</reference>
<keyword evidence="3" id="KW-0863">Zinc-finger</keyword>
<dbReference type="Pfam" id="PF12171">
    <property type="entry name" value="zf-C2H2_jaz"/>
    <property type="match status" value="1"/>
</dbReference>
<comment type="caution">
    <text evidence="8">The sequence shown here is derived from an EMBL/GenBank/DDBJ whole genome shotgun (WGS) entry which is preliminary data.</text>
</comment>
<feature type="compositionally biased region" description="Basic and acidic residues" evidence="6">
    <location>
        <begin position="321"/>
        <end position="331"/>
    </location>
</feature>
<keyword evidence="4" id="KW-0862">Zinc</keyword>
<dbReference type="GO" id="GO:0008270">
    <property type="term" value="F:zinc ion binding"/>
    <property type="evidence" value="ECO:0007669"/>
    <property type="project" value="UniProtKB-KW"/>
</dbReference>
<dbReference type="EMBL" id="JAFIRN010000015">
    <property type="protein sequence ID" value="KAG5834687.1"/>
    <property type="molecule type" value="Genomic_DNA"/>
</dbReference>
<evidence type="ECO:0000313" key="8">
    <source>
        <dbReference type="EMBL" id="KAG5834687.1"/>
    </source>
</evidence>
<evidence type="ECO:0000256" key="5">
    <source>
        <dbReference type="ARBA" id="ARBA00023242"/>
    </source>
</evidence>
<dbReference type="SMART" id="SM00451">
    <property type="entry name" value="ZnF_U1"/>
    <property type="match status" value="3"/>
</dbReference>
<feature type="compositionally biased region" description="Acidic residues" evidence="6">
    <location>
        <begin position="359"/>
        <end position="375"/>
    </location>
</feature>
<dbReference type="InterPro" id="IPR000690">
    <property type="entry name" value="Matrin/U1-C_Znf_C2H2"/>
</dbReference>
<evidence type="ECO:0000259" key="7">
    <source>
        <dbReference type="PROSITE" id="PS50171"/>
    </source>
</evidence>
<dbReference type="GO" id="GO:0003676">
    <property type="term" value="F:nucleic acid binding"/>
    <property type="evidence" value="ECO:0007669"/>
    <property type="project" value="InterPro"/>
</dbReference>
<keyword evidence="5" id="KW-0539">Nucleus</keyword>
<evidence type="ECO:0000256" key="3">
    <source>
        <dbReference type="ARBA" id="ARBA00022771"/>
    </source>
</evidence>
<sequence length="671" mass="72339">MGVAIKTPHMGFPPRHYHPHARYFNNDFAARPPERSRESEQRALPAVDGRPGGSGMEVDTSDRAVIREEAAAVPEGHGDSPAVQQQEEPALKRPRTEGTSEPVALPPPAESVLDADYKSAVDEAQPGDCVPLQEGGSAVGPEAVEFVEESRAAEVLGSEGSVNIVAPPSDETPAFGPRPEDAGGPRGAPVALVGSEEGGEATNKFYCYICSITCHNQQNFQSHMNGLAHQQRMMEIQHMSNACLVTLLPRVQESLQGVRRDGEKRPGLQRWCATCQTHFTSNVMEHRRTKEHKLLSRSSCPTCTVCKLSFRSSRQFVAHMDSPEHKQRTEELQGEGGAEALEGRVPAEALSFIEAEDFEEEFGEDEEGEEGEEGSESSPQDQGGWHVQKEVTLEDMQDDEEYDPDTQYGPSFMVPVAGFLCRLCHHFYPAGSPARLTHCKSRAHFHNLQKYRASQNQGAAADAVGGAEAGPDKRGGPQARREPVSTAGRGTETPATEGRGDGSAGPGPPNRPTRAGTRRSARNQAGAAGGRKRRGGRGVRPRPALPDRRLCEFSRFLRTGGRGGACGGRGGACEGRGGAREGRGGACKGRGGAREGRGGGGRPGAGDAQEEVREGHAEALRRPEERESAMERQPQEPKRVLQHPWSWAFLIGRQGVERGEGRRGRATPSLL</sequence>
<feature type="compositionally biased region" description="Basic and acidic residues" evidence="6">
    <location>
        <begin position="610"/>
        <end position="639"/>
    </location>
</feature>
<name>A0A9D3RP45_ANGAN</name>
<dbReference type="InterPro" id="IPR056345">
    <property type="entry name" value="Znf-C2H2_CIZ1"/>
</dbReference>
<accession>A0A9D3RP45</accession>
<dbReference type="PANTHER" id="PTHR15491">
    <property type="match status" value="1"/>
</dbReference>
<dbReference type="PROSITE" id="PS00028">
    <property type="entry name" value="ZINC_FINGER_C2H2_1"/>
    <property type="match status" value="1"/>
</dbReference>
<dbReference type="SUPFAM" id="SSF57667">
    <property type="entry name" value="beta-beta-alpha zinc fingers"/>
    <property type="match status" value="2"/>
</dbReference>
<evidence type="ECO:0000313" key="9">
    <source>
        <dbReference type="Proteomes" id="UP001044222"/>
    </source>
</evidence>
<feature type="compositionally biased region" description="Basic and acidic residues" evidence="6">
    <location>
        <begin position="32"/>
        <end position="41"/>
    </location>
</feature>
<evidence type="ECO:0000256" key="4">
    <source>
        <dbReference type="ARBA" id="ARBA00022833"/>
    </source>
</evidence>
<dbReference type="GO" id="GO:0005634">
    <property type="term" value="C:nucleus"/>
    <property type="evidence" value="ECO:0007669"/>
    <property type="project" value="UniProtKB-SubCell"/>
</dbReference>